<reference evidence="3 4" key="1">
    <citation type="submission" date="2018-11" db="EMBL/GenBank/DDBJ databases">
        <authorList>
            <consortium name="Pathogen Informatics"/>
        </authorList>
    </citation>
    <scope>NUCLEOTIDE SEQUENCE [LARGE SCALE GENOMIC DNA]</scope>
</reference>
<dbReference type="WBParaSite" id="HPBE_0000034401-mRNA-1">
    <property type="protein sequence ID" value="HPBE_0000034401-mRNA-1"/>
    <property type="gene ID" value="HPBE_0000034401"/>
</dbReference>
<evidence type="ECO:0000313" key="3">
    <source>
        <dbReference type="EMBL" id="VDO18727.1"/>
    </source>
</evidence>
<protein>
    <submittedName>
        <fullName evidence="5">Anti-lipopolysaccharide factor</fullName>
    </submittedName>
</protein>
<evidence type="ECO:0000313" key="4">
    <source>
        <dbReference type="Proteomes" id="UP000050761"/>
    </source>
</evidence>
<dbReference type="PROSITE" id="PS51257">
    <property type="entry name" value="PROKAR_LIPOPROTEIN"/>
    <property type="match status" value="1"/>
</dbReference>
<evidence type="ECO:0000256" key="1">
    <source>
        <dbReference type="SAM" id="MobiDB-lite"/>
    </source>
</evidence>
<gene>
    <name evidence="3" type="ORF">HPBE_LOCUS345</name>
</gene>
<evidence type="ECO:0000313" key="5">
    <source>
        <dbReference type="WBParaSite" id="HPBE_0000034401-mRNA-1"/>
    </source>
</evidence>
<proteinExistence type="predicted"/>
<reference evidence="5" key="2">
    <citation type="submission" date="2019-09" db="UniProtKB">
        <authorList>
            <consortium name="WormBaseParasite"/>
        </authorList>
    </citation>
    <scope>IDENTIFICATION</scope>
</reference>
<dbReference type="Proteomes" id="UP000050761">
    <property type="component" value="Unassembled WGS sequence"/>
</dbReference>
<accession>A0A3P7U890</accession>
<keyword evidence="2" id="KW-0732">Signal</keyword>
<feature type="chain" id="PRO_5044596460" evidence="2">
    <location>
        <begin position="22"/>
        <end position="254"/>
    </location>
</feature>
<sequence length="254" mass="29695">MLRRILIRSTLFLALAGIVSCSVTPAKEEIIKRMAMSKKELDKIQQLHYGWYVQAVSALLGAIGKEHYMKMDRNNRRAFVACLDNIDKEHDLQSGAKCLVKAFDKQLVKSFPCALHRPYYDFVDVDLKHRGSQTKKKLMRKAVKDFAKAKAAQLLKQHFTKKSEDLSRTKFISPKRRITYKRSRSEMLPRRNQKLKSILQKRHRRVRRNVLSLYRNKEAIEEAKRADNMDSPYRPINMQSTPPLLSRQKSPVRV</sequence>
<dbReference type="EMBL" id="UZAH01000220">
    <property type="protein sequence ID" value="VDO18727.1"/>
    <property type="molecule type" value="Genomic_DNA"/>
</dbReference>
<name>A0A3P7U890_HELPZ</name>
<feature type="compositionally biased region" description="Polar residues" evidence="1">
    <location>
        <begin position="237"/>
        <end position="254"/>
    </location>
</feature>
<keyword evidence="4" id="KW-1185">Reference proteome</keyword>
<dbReference type="OrthoDB" id="5869971at2759"/>
<feature type="signal peptide" evidence="2">
    <location>
        <begin position="1"/>
        <end position="21"/>
    </location>
</feature>
<organism evidence="3">
    <name type="scientific">Heligmosomoides polygyrus</name>
    <name type="common">Parasitic roundworm</name>
    <dbReference type="NCBI Taxonomy" id="6339"/>
    <lineage>
        <taxon>Eukaryota</taxon>
        <taxon>Metazoa</taxon>
        <taxon>Ecdysozoa</taxon>
        <taxon>Nematoda</taxon>
        <taxon>Chromadorea</taxon>
        <taxon>Rhabditida</taxon>
        <taxon>Rhabditina</taxon>
        <taxon>Rhabditomorpha</taxon>
        <taxon>Strongyloidea</taxon>
        <taxon>Heligmosomidae</taxon>
        <taxon>Heligmosomoides</taxon>
    </lineage>
</organism>
<evidence type="ECO:0000256" key="2">
    <source>
        <dbReference type="SAM" id="SignalP"/>
    </source>
</evidence>
<feature type="region of interest" description="Disordered" evidence="1">
    <location>
        <begin position="221"/>
        <end position="254"/>
    </location>
</feature>
<dbReference type="AlphaFoldDB" id="A0A3P7U890"/>